<dbReference type="KEGG" id="ppul:RO07_25185"/>
<feature type="region of interest" description="Disordered" evidence="1">
    <location>
        <begin position="18"/>
        <end position="42"/>
    </location>
</feature>
<evidence type="ECO:0000313" key="5">
    <source>
        <dbReference type="Proteomes" id="UP000254589"/>
    </source>
</evidence>
<evidence type="ECO:0000313" key="4">
    <source>
        <dbReference type="Proteomes" id="UP000035086"/>
    </source>
</evidence>
<evidence type="ECO:0000256" key="1">
    <source>
        <dbReference type="SAM" id="MobiDB-lite"/>
    </source>
</evidence>
<dbReference type="Proteomes" id="UP000035086">
    <property type="component" value="Chromosome"/>
</dbReference>
<organism evidence="3 5">
    <name type="scientific">Pandoraea pulmonicola</name>
    <dbReference type="NCBI Taxonomy" id="93221"/>
    <lineage>
        <taxon>Bacteria</taxon>
        <taxon>Pseudomonadati</taxon>
        <taxon>Pseudomonadota</taxon>
        <taxon>Betaproteobacteria</taxon>
        <taxon>Burkholderiales</taxon>
        <taxon>Burkholderiaceae</taxon>
        <taxon>Pandoraea</taxon>
    </lineage>
</organism>
<keyword evidence="4" id="KW-1185">Reference proteome</keyword>
<gene>
    <name evidence="3" type="ORF">NCTC13159_01653</name>
    <name evidence="2" type="ORF">RO07_25185</name>
</gene>
<accession>A0AAJ5D013</accession>
<reference evidence="3 5" key="3">
    <citation type="submission" date="2018-06" db="EMBL/GenBank/DDBJ databases">
        <authorList>
            <consortium name="Pathogen Informatics"/>
            <person name="Doyle S."/>
        </authorList>
    </citation>
    <scope>NUCLEOTIDE SEQUENCE [LARGE SCALE GENOMIC DNA]</scope>
    <source>
        <strain evidence="3 5">NCTC13159</strain>
    </source>
</reference>
<dbReference type="AlphaFoldDB" id="A0AAJ5D013"/>
<sequence>MSTVRRSAVSADAFAGLSGGAATSHHDAGARRSRRHDESDERRFTLTGDRVVRVSGPIDVLRWLRVWHARQSANWDGASSLRVAVHGGALDGLVVEARRGRQGITVSLICIRLAMYRRLLAHRGQLSRALTSRLGLPVTIEVEARYVP</sequence>
<dbReference type="EMBL" id="CP010310">
    <property type="protein sequence ID" value="APD13336.1"/>
    <property type="molecule type" value="Genomic_DNA"/>
</dbReference>
<reference evidence="2" key="2">
    <citation type="submission" date="2016-11" db="EMBL/GenBank/DDBJ databases">
        <title>Complete Genome Sequencing of Pandoraea pulmonicola DSM 16583.</title>
        <authorList>
            <person name="Chan K.-G."/>
        </authorList>
    </citation>
    <scope>NUCLEOTIDE SEQUENCE</scope>
    <source>
        <strain evidence="2">DSM 16583</strain>
    </source>
</reference>
<reference evidence="4" key="1">
    <citation type="submission" date="2014-12" db="EMBL/GenBank/DDBJ databases">
        <title>Complete Genome Sequencing of Pandoraea pulmonicola DSM 16583.</title>
        <authorList>
            <person name="Chan K.-G."/>
        </authorList>
    </citation>
    <scope>NUCLEOTIDE SEQUENCE [LARGE SCALE GENOMIC DNA]</scope>
    <source>
        <strain evidence="4">DSM 16583</strain>
    </source>
</reference>
<evidence type="ECO:0000313" key="2">
    <source>
        <dbReference type="EMBL" id="APD13336.1"/>
    </source>
</evidence>
<feature type="compositionally biased region" description="Basic and acidic residues" evidence="1">
    <location>
        <begin position="24"/>
        <end position="42"/>
    </location>
</feature>
<dbReference type="RefSeq" id="WP_052267015.1">
    <property type="nucleotide sequence ID" value="NZ_CP010310.2"/>
</dbReference>
<name>A0AAJ5D013_PANPU</name>
<proteinExistence type="predicted"/>
<dbReference type="Proteomes" id="UP000254589">
    <property type="component" value="Unassembled WGS sequence"/>
</dbReference>
<dbReference type="EMBL" id="UGSJ01000001">
    <property type="protein sequence ID" value="SUA90173.1"/>
    <property type="molecule type" value="Genomic_DNA"/>
</dbReference>
<protein>
    <submittedName>
        <fullName evidence="3">Uncharacterized protein</fullName>
    </submittedName>
</protein>
<evidence type="ECO:0000313" key="3">
    <source>
        <dbReference type="EMBL" id="SUA90173.1"/>
    </source>
</evidence>